<organism evidence="1 2">
    <name type="scientific">Natrinema thermotolerans</name>
    <dbReference type="NCBI Taxonomy" id="121872"/>
    <lineage>
        <taxon>Archaea</taxon>
        <taxon>Methanobacteriati</taxon>
        <taxon>Methanobacteriota</taxon>
        <taxon>Stenosarchaea group</taxon>
        <taxon>Halobacteria</taxon>
        <taxon>Halobacteriales</taxon>
        <taxon>Natrialbaceae</taxon>
        <taxon>Natrinema</taxon>
    </lineage>
</organism>
<evidence type="ECO:0000313" key="1">
    <source>
        <dbReference type="EMBL" id="WMT09937.1"/>
    </source>
</evidence>
<protein>
    <submittedName>
        <fullName evidence="1">Uncharacterized protein</fullName>
    </submittedName>
</protein>
<dbReference type="AlphaFoldDB" id="A0AAF0PEC6"/>
<dbReference type="Proteomes" id="UP001224926">
    <property type="component" value="Chromosome"/>
</dbReference>
<keyword evidence="2" id="KW-1185">Reference proteome</keyword>
<dbReference type="GeneID" id="39861944"/>
<dbReference type="EMBL" id="CP101873">
    <property type="protein sequence ID" value="WMT09937.1"/>
    <property type="molecule type" value="Genomic_DNA"/>
</dbReference>
<accession>A0AAF0PEC6</accession>
<name>A0AAF0PEC6_9EURY</name>
<gene>
    <name evidence="1" type="ORF">NP511_09975</name>
</gene>
<reference evidence="1 2" key="1">
    <citation type="submission" date="2022-07" db="EMBL/GenBank/DDBJ databases">
        <title>Two temperate virus in Haloterrigena jeotgali A29.</title>
        <authorList>
            <person name="Deng X."/>
        </authorList>
    </citation>
    <scope>NUCLEOTIDE SEQUENCE [LARGE SCALE GENOMIC DNA]</scope>
    <source>
        <strain evidence="1 2">A29</strain>
    </source>
</reference>
<sequence>MKGENIDSKRRTILKKVGTVSGTVIGISLFSNTTAADSDIGTERYTCPQGICGSEDNISANRGWNSTERSASSEFPTGSGISYTTAGCQFRQLSNGLQWDEGAQKYSVHMSATACAATGYELDDGTTGTEDLFRSWSEINVDTEHSNKVSTVAHDDTDWGVSVLGRSENNDSPSETDAIAEGAVLLYSSFGEGISSLYTAMQIYSNYKQSTIGSDINREWHAHNRGQSVLGHYIEYSHIFPPANELGSDTIDVSVNQTLNNALYKPATDWTGNREPTDQYNKTLDYTIYVPVTGGED</sequence>
<dbReference type="RefSeq" id="WP_136396881.1">
    <property type="nucleotide sequence ID" value="NZ_CP101873.1"/>
</dbReference>
<proteinExistence type="predicted"/>
<evidence type="ECO:0000313" key="2">
    <source>
        <dbReference type="Proteomes" id="UP001224926"/>
    </source>
</evidence>